<sequence length="190" mass="20714">METTVAPMGWRTARVRLFVVVTLLINVSLKDDLLLVKVQFPCAANRRCSMKRCCPISEMIDPWTTVTVYNMLNRSEYQMILTDVFSNISLIKALVHDPVSLVPLSLVPVDPCDIRVEINDHISESSSSLPSDQASICGSTYPCDLLQHDSSSGGVYWDSGGIELKPGLESGVSIPPVAHSSKETCGTNGD</sequence>
<organism evidence="1 2">
    <name type="scientific">Channa argus</name>
    <name type="common">Northern snakehead</name>
    <name type="synonym">Ophicephalus argus</name>
    <dbReference type="NCBI Taxonomy" id="215402"/>
    <lineage>
        <taxon>Eukaryota</taxon>
        <taxon>Metazoa</taxon>
        <taxon>Chordata</taxon>
        <taxon>Craniata</taxon>
        <taxon>Vertebrata</taxon>
        <taxon>Euteleostomi</taxon>
        <taxon>Actinopterygii</taxon>
        <taxon>Neopterygii</taxon>
        <taxon>Teleostei</taxon>
        <taxon>Neoteleostei</taxon>
        <taxon>Acanthomorphata</taxon>
        <taxon>Anabantaria</taxon>
        <taxon>Anabantiformes</taxon>
        <taxon>Channoidei</taxon>
        <taxon>Channidae</taxon>
        <taxon>Channa</taxon>
    </lineage>
</organism>
<gene>
    <name evidence="1" type="ORF">EXN66_Car013510</name>
</gene>
<evidence type="ECO:0000313" key="1">
    <source>
        <dbReference type="EMBL" id="KAF3697829.1"/>
    </source>
</evidence>
<dbReference type="EMBL" id="CM015724">
    <property type="protein sequence ID" value="KAF3697829.1"/>
    <property type="molecule type" value="Genomic_DNA"/>
</dbReference>
<proteinExistence type="predicted"/>
<reference evidence="2" key="2">
    <citation type="submission" date="2019-02" db="EMBL/GenBank/DDBJ databases">
        <title>Opniocepnalus argus Var Kimnra genome.</title>
        <authorList>
            <person name="Zhou C."/>
            <person name="Xiao S."/>
        </authorList>
    </citation>
    <scope>NUCLEOTIDE SEQUENCE [LARGE SCALE GENOMIC DNA]</scope>
</reference>
<reference evidence="1 2" key="1">
    <citation type="submission" date="2019-02" db="EMBL/GenBank/DDBJ databases">
        <title>Opniocepnalus argus genome.</title>
        <authorList>
            <person name="Zhou C."/>
            <person name="Xiao S."/>
        </authorList>
    </citation>
    <scope>NUCLEOTIDE SEQUENCE [LARGE SCALE GENOMIC DNA]</scope>
    <source>
        <strain evidence="1">OARG1902GOOAL</strain>
        <tissue evidence="1">Muscle</tissue>
    </source>
</reference>
<accession>A0A6G1Q5X6</accession>
<dbReference type="AlphaFoldDB" id="A0A6G1Q5X6"/>
<keyword evidence="2" id="KW-1185">Reference proteome</keyword>
<protein>
    <submittedName>
        <fullName evidence="1">Uncharacterized protein</fullName>
    </submittedName>
</protein>
<evidence type="ECO:0000313" key="2">
    <source>
        <dbReference type="Proteomes" id="UP000503349"/>
    </source>
</evidence>
<dbReference type="Proteomes" id="UP000503349">
    <property type="component" value="Chromosome 13"/>
</dbReference>
<name>A0A6G1Q5X6_CHAAH</name>